<reference evidence="1 2" key="1">
    <citation type="journal article" date="1997" name="J. Bacteriol.">
        <title>Complete genome sequence of Methanobacterium thermoautotrophicum deltaH: functional analysis and comparative genomics.</title>
        <authorList>
            <person name="Smith D.R."/>
            <person name="Doucette-Stamm L.A."/>
            <person name="Deloughery C."/>
            <person name="Lee H.-M."/>
            <person name="Dubois J."/>
            <person name="Aldredge T."/>
            <person name="Bashirzadeh R."/>
            <person name="Blakely D."/>
            <person name="Cook R."/>
            <person name="Gilbert K."/>
            <person name="Harrison D."/>
            <person name="Hoang L."/>
            <person name="Keagle P."/>
            <person name="Lumm W."/>
            <person name="Pothier B."/>
            <person name="Qiu D."/>
            <person name="Spadafora R."/>
            <person name="Vicare R."/>
            <person name="Wang Y."/>
            <person name="Wierzbowski J."/>
            <person name="Gibson R."/>
            <person name="Jiwani N."/>
            <person name="Caruso A."/>
            <person name="Bush D."/>
            <person name="Safer H."/>
            <person name="Patwell D."/>
            <person name="Prabhakar S."/>
            <person name="McDougall S."/>
            <person name="Shimer G."/>
            <person name="Goyal A."/>
            <person name="Pietrovski S."/>
            <person name="Church G.M."/>
            <person name="Daniels C.J."/>
            <person name="Mao J.-i."/>
            <person name="Rice P."/>
            <person name="Nolling J."/>
            <person name="Reeve J.N."/>
        </authorList>
    </citation>
    <scope>NUCLEOTIDE SEQUENCE [LARGE SCALE GENOMIC DNA]</scope>
    <source>
        <strain evidence="2">ATCC 29096 / DSM 1053 / JCM 10044 / NBRC 100330 / Delta H</strain>
    </source>
</reference>
<dbReference type="PaxDb" id="187420-MTH_108"/>
<keyword evidence="2" id="KW-1185">Reference proteome</keyword>
<gene>
    <name evidence="1" type="ordered locus">MTH_108</name>
</gene>
<name>O26211_METTH</name>
<organism evidence="1 2">
    <name type="scientific">Methanothermobacter thermautotrophicus (strain ATCC 29096 / DSM 1053 / JCM 10044 / NBRC 100330 / Delta H)</name>
    <name type="common">Methanobacterium thermoautotrophicum</name>
    <dbReference type="NCBI Taxonomy" id="187420"/>
    <lineage>
        <taxon>Archaea</taxon>
        <taxon>Methanobacteriati</taxon>
        <taxon>Methanobacteriota</taxon>
        <taxon>Methanomada group</taxon>
        <taxon>Methanobacteria</taxon>
        <taxon>Methanobacteriales</taxon>
        <taxon>Methanobacteriaceae</taxon>
        <taxon>Methanothermobacter</taxon>
    </lineage>
</organism>
<dbReference type="STRING" id="187420.MTH_108"/>
<accession>O26211</accession>
<evidence type="ECO:0000313" key="1">
    <source>
        <dbReference type="EMBL" id="AAB84614.1"/>
    </source>
</evidence>
<protein>
    <submittedName>
        <fullName evidence="1">Uncharacterized protein</fullName>
    </submittedName>
</protein>
<dbReference type="InParanoid" id="O26211"/>
<dbReference type="EnsemblBacteria" id="AAB84614">
    <property type="protein sequence ID" value="AAB84614"/>
    <property type="gene ID" value="MTH_108"/>
</dbReference>
<evidence type="ECO:0000313" key="2">
    <source>
        <dbReference type="Proteomes" id="UP000005223"/>
    </source>
</evidence>
<dbReference type="HOGENOM" id="CLU_2695768_0_0_2"/>
<dbReference type="KEGG" id="mth:MTH_108"/>
<dbReference type="PIR" id="D69010">
    <property type="entry name" value="D69010"/>
</dbReference>
<sequence length="77" mass="9058">MVIMMSVLDDETLKMRYIELVRKGVLERDECASYANKDELKPCMKKKVEEFDDFFVPGTVLISERASYRLRVGYPME</sequence>
<dbReference type="AlphaFoldDB" id="O26211"/>
<dbReference type="Proteomes" id="UP000005223">
    <property type="component" value="Chromosome"/>
</dbReference>
<dbReference type="EMBL" id="AE000666">
    <property type="protein sequence ID" value="AAB84614.1"/>
    <property type="molecule type" value="Genomic_DNA"/>
</dbReference>
<proteinExistence type="predicted"/>